<reference evidence="3" key="1">
    <citation type="submission" date="2018-09" db="EMBL/GenBank/DDBJ databases">
        <authorList>
            <person name="Livingstone P.G."/>
            <person name="Whitworth D.E."/>
        </authorList>
    </citation>
    <scope>NUCLEOTIDE SEQUENCE [LARGE SCALE GENOMIC DNA]</scope>
    <source>
        <strain evidence="3">AB047A</strain>
    </source>
</reference>
<dbReference type="Proteomes" id="UP000282656">
    <property type="component" value="Unassembled WGS sequence"/>
</dbReference>
<sequence length="401" mass="42569">MSPASTEPRPLLDALRAGTPLPSFPEAAVARARSLVDDVGAATTAAVEALPEPLAGAVLEAAVLAGQVALPEALSASSVKPLAKAAKKALYRLRSRGVTPAEASREAPPAPAPAAPESLPTLVTVMSSTGQYGLLLTRGVRGGVELLQVIASDEQGVLELTRSEPSRGDVRRMLKHGLKNGFGMEVSREEGARLLAEAAALNLRTRTPFPPDLEAALRHHGVQPVHEPEPLPAPEPDDVRHALEGDQLHATPEIAEWMPPEAQVRALMEQVQALAQSPLALSGPQRQEQVRQRVLEAAKAWFTPEVRQRYARRLWRMAAFFDATGRALQGSIARGEARRLFHGLDEPFSRFAETLFAKVVVLAAAGAQARLEASQQGAPGTEAPAATPSGERRSPGGLILP</sequence>
<dbReference type="EMBL" id="RAWM01000002">
    <property type="protein sequence ID" value="RKH73716.1"/>
    <property type="molecule type" value="Genomic_DNA"/>
</dbReference>
<feature type="region of interest" description="Disordered" evidence="1">
    <location>
        <begin position="371"/>
        <end position="401"/>
    </location>
</feature>
<dbReference type="RefSeq" id="WP_120550934.1">
    <property type="nucleotide sequence ID" value="NZ_RAWM01000002.1"/>
</dbReference>
<accession>A0A3A8QY71</accession>
<evidence type="ECO:0000313" key="2">
    <source>
        <dbReference type="EMBL" id="RKH73716.1"/>
    </source>
</evidence>
<gene>
    <name evidence="2" type="ORF">D7X96_00835</name>
</gene>
<name>A0A3A8QY71_9BACT</name>
<protein>
    <submittedName>
        <fullName evidence="2">Uncharacterized protein</fullName>
    </submittedName>
</protein>
<feature type="compositionally biased region" description="Low complexity" evidence="1">
    <location>
        <begin position="371"/>
        <end position="388"/>
    </location>
</feature>
<comment type="caution">
    <text evidence="2">The sequence shown here is derived from an EMBL/GenBank/DDBJ whole genome shotgun (WGS) entry which is preliminary data.</text>
</comment>
<proteinExistence type="predicted"/>
<evidence type="ECO:0000256" key="1">
    <source>
        <dbReference type="SAM" id="MobiDB-lite"/>
    </source>
</evidence>
<keyword evidence="3" id="KW-1185">Reference proteome</keyword>
<dbReference type="OrthoDB" id="5382353at2"/>
<feature type="region of interest" description="Disordered" evidence="1">
    <location>
        <begin position="1"/>
        <end position="21"/>
    </location>
</feature>
<organism evidence="2 3">
    <name type="scientific">Corallococcus interemptor</name>
    <dbReference type="NCBI Taxonomy" id="2316720"/>
    <lineage>
        <taxon>Bacteria</taxon>
        <taxon>Pseudomonadati</taxon>
        <taxon>Myxococcota</taxon>
        <taxon>Myxococcia</taxon>
        <taxon>Myxococcales</taxon>
        <taxon>Cystobacterineae</taxon>
        <taxon>Myxococcaceae</taxon>
        <taxon>Corallococcus</taxon>
    </lineage>
</organism>
<dbReference type="AlphaFoldDB" id="A0A3A8QY71"/>
<evidence type="ECO:0000313" key="3">
    <source>
        <dbReference type="Proteomes" id="UP000282656"/>
    </source>
</evidence>